<evidence type="ECO:0000256" key="1">
    <source>
        <dbReference type="SAM" id="Phobius"/>
    </source>
</evidence>
<dbReference type="Proteomes" id="UP000525987">
    <property type="component" value="Unassembled WGS sequence"/>
</dbReference>
<feature type="transmembrane region" description="Helical" evidence="1">
    <location>
        <begin position="6"/>
        <end position="26"/>
    </location>
</feature>
<evidence type="ECO:0000313" key="2">
    <source>
        <dbReference type="EMBL" id="MBB3141553.1"/>
    </source>
</evidence>
<gene>
    <name evidence="2" type="ORF">FHR96_002432</name>
</gene>
<dbReference type="AlphaFoldDB" id="A0A7W5C0F5"/>
<reference evidence="2 3" key="1">
    <citation type="submission" date="2020-08" db="EMBL/GenBank/DDBJ databases">
        <title>Genomic Encyclopedia of Type Strains, Phase III (KMG-III): the genomes of soil and plant-associated and newly described type strains.</title>
        <authorList>
            <person name="Whitman W."/>
        </authorList>
    </citation>
    <scope>NUCLEOTIDE SEQUENCE [LARGE SCALE GENOMIC DNA]</scope>
    <source>
        <strain evidence="2 3">CECT 5995</strain>
    </source>
</reference>
<keyword evidence="3" id="KW-1185">Reference proteome</keyword>
<accession>A0A7W5C0F5</accession>
<keyword evidence="1" id="KW-0472">Membrane</keyword>
<keyword evidence="1" id="KW-1133">Transmembrane helix</keyword>
<dbReference type="EMBL" id="JACHXM010000010">
    <property type="protein sequence ID" value="MBB3141553.1"/>
    <property type="molecule type" value="Genomic_DNA"/>
</dbReference>
<protein>
    <submittedName>
        <fullName evidence="2">Uncharacterized protein</fullName>
    </submittedName>
</protein>
<proteinExistence type="predicted"/>
<organism evidence="2 3">
    <name type="scientific">Halomonas organivorans</name>
    <dbReference type="NCBI Taxonomy" id="257772"/>
    <lineage>
        <taxon>Bacteria</taxon>
        <taxon>Pseudomonadati</taxon>
        <taxon>Pseudomonadota</taxon>
        <taxon>Gammaproteobacteria</taxon>
        <taxon>Oceanospirillales</taxon>
        <taxon>Halomonadaceae</taxon>
        <taxon>Halomonas</taxon>
    </lineage>
</organism>
<evidence type="ECO:0000313" key="3">
    <source>
        <dbReference type="Proteomes" id="UP000525987"/>
    </source>
</evidence>
<sequence>MESWTFLAFFIASAVTLAMAVTALVLDRRR</sequence>
<keyword evidence="1" id="KW-0812">Transmembrane</keyword>
<comment type="caution">
    <text evidence="2">The sequence shown here is derived from an EMBL/GenBank/DDBJ whole genome shotgun (WGS) entry which is preliminary data.</text>
</comment>
<name>A0A7W5C0F5_9GAMM</name>